<keyword evidence="2" id="KW-1185">Reference proteome</keyword>
<dbReference type="RefSeq" id="WP_141996304.1">
    <property type="nucleotide sequence ID" value="NZ_VFML01000001.1"/>
</dbReference>
<dbReference type="OrthoDB" id="7365954at2"/>
<evidence type="ECO:0000313" key="2">
    <source>
        <dbReference type="Proteomes" id="UP000320876"/>
    </source>
</evidence>
<sequence>MPKRDFLAGALLVNTIPHAVMGIAGKRCLTPLGGEDSSARLNLAWAAMNLAGAAMALSSGGWRATTRAEADDRRVTMQSGMLAITLFGFGYELTAGRRKRIRMSSTG</sequence>
<dbReference type="Proteomes" id="UP000320876">
    <property type="component" value="Unassembled WGS sequence"/>
</dbReference>
<proteinExistence type="predicted"/>
<protein>
    <submittedName>
        <fullName evidence="1">Uncharacterized protein</fullName>
    </submittedName>
</protein>
<dbReference type="AlphaFoldDB" id="A0A542DEM0"/>
<name>A0A542DEM0_AMYCI</name>
<comment type="caution">
    <text evidence="1">The sequence shown here is derived from an EMBL/GenBank/DDBJ whole genome shotgun (WGS) entry which is preliminary data.</text>
</comment>
<accession>A0A542DEM0</accession>
<reference evidence="1 2" key="1">
    <citation type="submission" date="2019-06" db="EMBL/GenBank/DDBJ databases">
        <title>Sequencing the genomes of 1000 actinobacteria strains.</title>
        <authorList>
            <person name="Klenk H.-P."/>
        </authorList>
    </citation>
    <scope>NUCLEOTIDE SEQUENCE [LARGE SCALE GENOMIC DNA]</scope>
    <source>
        <strain evidence="1 2">DSM 45679</strain>
    </source>
</reference>
<dbReference type="EMBL" id="VFML01000001">
    <property type="protein sequence ID" value="TQJ01509.1"/>
    <property type="molecule type" value="Genomic_DNA"/>
</dbReference>
<organism evidence="1 2">
    <name type="scientific">Amycolatopsis cihanbeyliensis</name>
    <dbReference type="NCBI Taxonomy" id="1128664"/>
    <lineage>
        <taxon>Bacteria</taxon>
        <taxon>Bacillati</taxon>
        <taxon>Actinomycetota</taxon>
        <taxon>Actinomycetes</taxon>
        <taxon>Pseudonocardiales</taxon>
        <taxon>Pseudonocardiaceae</taxon>
        <taxon>Amycolatopsis</taxon>
    </lineage>
</organism>
<evidence type="ECO:0000313" key="1">
    <source>
        <dbReference type="EMBL" id="TQJ01509.1"/>
    </source>
</evidence>
<gene>
    <name evidence="1" type="ORF">FB471_1194</name>
</gene>